<sequence>MRSQKGLCRCCAVEAKAAAPAAEAAAGSGSGRRRKGCAAAAMPAAVCMDGEKAALRRTARRGWFRPATFCRLLAFIFNFSASSGHVRAYGQQRTVAYSCLRCKRQQKNARCVRKSH</sequence>
<reference evidence="1" key="1">
    <citation type="submission" date="2020-08" db="EMBL/GenBank/DDBJ databases">
        <title>Multicomponent nature underlies the extraordinary mechanical properties of spider dragline silk.</title>
        <authorList>
            <person name="Kono N."/>
            <person name="Nakamura H."/>
            <person name="Mori M."/>
            <person name="Yoshida Y."/>
            <person name="Ohtoshi R."/>
            <person name="Malay A.D."/>
            <person name="Moran D.A.P."/>
            <person name="Tomita M."/>
            <person name="Numata K."/>
            <person name="Arakawa K."/>
        </authorList>
    </citation>
    <scope>NUCLEOTIDE SEQUENCE</scope>
</reference>
<keyword evidence="2" id="KW-1185">Reference proteome</keyword>
<dbReference type="Proteomes" id="UP000887013">
    <property type="component" value="Unassembled WGS sequence"/>
</dbReference>
<accession>A0A8X6PW25</accession>
<protein>
    <submittedName>
        <fullName evidence="1">Uncharacterized protein</fullName>
    </submittedName>
</protein>
<evidence type="ECO:0000313" key="2">
    <source>
        <dbReference type="Proteomes" id="UP000887013"/>
    </source>
</evidence>
<dbReference type="AlphaFoldDB" id="A0A8X6PW25"/>
<proteinExistence type="predicted"/>
<gene>
    <name evidence="1" type="ORF">NPIL_612171</name>
</gene>
<comment type="caution">
    <text evidence="1">The sequence shown here is derived from an EMBL/GenBank/DDBJ whole genome shotgun (WGS) entry which is preliminary data.</text>
</comment>
<evidence type="ECO:0000313" key="1">
    <source>
        <dbReference type="EMBL" id="GFT87063.1"/>
    </source>
</evidence>
<organism evidence="1 2">
    <name type="scientific">Nephila pilipes</name>
    <name type="common">Giant wood spider</name>
    <name type="synonym">Nephila maculata</name>
    <dbReference type="NCBI Taxonomy" id="299642"/>
    <lineage>
        <taxon>Eukaryota</taxon>
        <taxon>Metazoa</taxon>
        <taxon>Ecdysozoa</taxon>
        <taxon>Arthropoda</taxon>
        <taxon>Chelicerata</taxon>
        <taxon>Arachnida</taxon>
        <taxon>Araneae</taxon>
        <taxon>Araneomorphae</taxon>
        <taxon>Entelegynae</taxon>
        <taxon>Araneoidea</taxon>
        <taxon>Nephilidae</taxon>
        <taxon>Nephila</taxon>
    </lineage>
</organism>
<name>A0A8X6PW25_NEPPI</name>
<dbReference type="EMBL" id="BMAW01073269">
    <property type="protein sequence ID" value="GFT87063.1"/>
    <property type="molecule type" value="Genomic_DNA"/>
</dbReference>